<sequence length="426" mass="45505">MTGPVIDLGELRHGPDPDLLPRPPRANDRRLRCALVLLLVLVTVAAGAALPPRRTVVTLPARLGADALVDGDLFLIVEPANTSARQGRLAAYRLPGGAPAWQAPLSAEARSWRITPLARMLLVTGYEIGPVGRDTLTVALDRATGAFRWQQPGRAIALADGNLLLHSGGQTEVSSLRAVDPCCGTVRWRLPPTSAQISFRDTGHGVDRVVLNPVNAPVEVREASTGAVLASASLLPPNDGPLGLEVMEDLLLAVDRGSATVTAYGLDGLDRRWTRTTGPVEFAADCGPVLCIRTGGGELLAIDPETGGLRWRSDRWSWGWPYDGRLMVSVSGSGPMVQYLVVDALTGEELADLGRWELYQVDDARRMVGLRGHPDGGLLVGELDARAGEVRVLDVLPHATGECQAITDHVLCAIANSSYQLWNLPD</sequence>
<protein>
    <submittedName>
        <fullName evidence="3">PQQ-binding-like beta-propeller repeat protein</fullName>
    </submittedName>
</protein>
<feature type="transmembrane region" description="Helical" evidence="1">
    <location>
        <begin position="31"/>
        <end position="50"/>
    </location>
</feature>
<name>A0AAJ6L2Z9_9ACTN</name>
<keyword evidence="1" id="KW-0812">Transmembrane</keyword>
<keyword evidence="4" id="KW-1185">Reference proteome</keyword>
<dbReference type="RefSeq" id="WP_306272426.1">
    <property type="nucleotide sequence ID" value="NZ_CP130472.1"/>
</dbReference>
<dbReference type="InterPro" id="IPR002372">
    <property type="entry name" value="PQQ_rpt_dom"/>
</dbReference>
<dbReference type="KEGG" id="mprn:Q3V37_30085"/>
<feature type="domain" description="Pyrrolo-quinoline quinone repeat" evidence="2">
    <location>
        <begin position="86"/>
        <end position="234"/>
    </location>
</feature>
<evidence type="ECO:0000256" key="1">
    <source>
        <dbReference type="SAM" id="Phobius"/>
    </source>
</evidence>
<evidence type="ECO:0000313" key="3">
    <source>
        <dbReference type="EMBL" id="WLS45551.1"/>
    </source>
</evidence>
<organism evidence="3 4">
    <name type="scientific">Micromonospora profundi</name>
    <dbReference type="NCBI Taxonomy" id="1420889"/>
    <lineage>
        <taxon>Bacteria</taxon>
        <taxon>Bacillati</taxon>
        <taxon>Actinomycetota</taxon>
        <taxon>Actinomycetes</taxon>
        <taxon>Micromonosporales</taxon>
        <taxon>Micromonosporaceae</taxon>
        <taxon>Micromonospora</taxon>
    </lineage>
</organism>
<dbReference type="AlphaFoldDB" id="A0AAJ6L2Z9"/>
<reference evidence="3 4" key="1">
    <citation type="submission" date="2023-07" db="EMBL/GenBank/DDBJ databases">
        <title>Micromonospora profundi TRM 95458 converts glycerol to a new osmotic compound.</title>
        <authorList>
            <person name="Lu D."/>
        </authorList>
    </citation>
    <scope>NUCLEOTIDE SEQUENCE [LARGE SCALE GENOMIC DNA]</scope>
    <source>
        <strain evidence="3 4">TRM95458</strain>
    </source>
</reference>
<dbReference type="SUPFAM" id="SSF50998">
    <property type="entry name" value="Quinoprotein alcohol dehydrogenase-like"/>
    <property type="match status" value="1"/>
</dbReference>
<evidence type="ECO:0000313" key="4">
    <source>
        <dbReference type="Proteomes" id="UP001235874"/>
    </source>
</evidence>
<proteinExistence type="predicted"/>
<dbReference type="EMBL" id="CP130472">
    <property type="protein sequence ID" value="WLS45551.1"/>
    <property type="molecule type" value="Genomic_DNA"/>
</dbReference>
<gene>
    <name evidence="3" type="ORF">Q3V37_30085</name>
</gene>
<evidence type="ECO:0000259" key="2">
    <source>
        <dbReference type="Pfam" id="PF13360"/>
    </source>
</evidence>
<dbReference type="InterPro" id="IPR015943">
    <property type="entry name" value="WD40/YVTN_repeat-like_dom_sf"/>
</dbReference>
<accession>A0AAJ6L2Z9</accession>
<keyword evidence="1" id="KW-0472">Membrane</keyword>
<keyword evidence="1" id="KW-1133">Transmembrane helix</keyword>
<dbReference type="Proteomes" id="UP001235874">
    <property type="component" value="Chromosome"/>
</dbReference>
<dbReference type="Gene3D" id="2.130.10.10">
    <property type="entry name" value="YVTN repeat-like/Quinoprotein amine dehydrogenase"/>
    <property type="match status" value="2"/>
</dbReference>
<dbReference type="InterPro" id="IPR011047">
    <property type="entry name" value="Quinoprotein_ADH-like_sf"/>
</dbReference>
<dbReference type="Pfam" id="PF13360">
    <property type="entry name" value="PQQ_2"/>
    <property type="match status" value="1"/>
</dbReference>